<accession>A0A8S5LLD6</accession>
<evidence type="ECO:0000259" key="7">
    <source>
        <dbReference type="SMART" id="SM01027"/>
    </source>
</evidence>
<dbReference type="GO" id="GO:0004527">
    <property type="term" value="F:exonuclease activity"/>
    <property type="evidence" value="ECO:0007669"/>
    <property type="project" value="UniProtKB-KW"/>
</dbReference>
<dbReference type="InterPro" id="IPR011108">
    <property type="entry name" value="RMMBL"/>
</dbReference>
<dbReference type="InterPro" id="IPR001279">
    <property type="entry name" value="Metallo-B-lactamas"/>
</dbReference>
<evidence type="ECO:0000259" key="6">
    <source>
        <dbReference type="SMART" id="SM00849"/>
    </source>
</evidence>
<evidence type="ECO:0000256" key="5">
    <source>
        <dbReference type="ARBA" id="ARBA00034308"/>
    </source>
</evidence>
<dbReference type="Gene3D" id="3.60.15.10">
    <property type="entry name" value="Ribonuclease Z/Hydroxyacylglutathione hydrolase-like"/>
    <property type="match status" value="1"/>
</dbReference>
<dbReference type="InterPro" id="IPR036866">
    <property type="entry name" value="RibonucZ/Hydroxyglut_hydro"/>
</dbReference>
<organism evidence="8">
    <name type="scientific">Siphoviridae sp. ctKcB20</name>
    <dbReference type="NCBI Taxonomy" id="2827568"/>
    <lineage>
        <taxon>Viruses</taxon>
        <taxon>Duplodnaviria</taxon>
        <taxon>Heunggongvirae</taxon>
        <taxon>Uroviricota</taxon>
        <taxon>Caudoviricetes</taxon>
    </lineage>
</organism>
<name>A0A8S5LLD6_9CAUD</name>
<comment type="function">
    <text evidence="4">Counteracts the host Pycsar antiviral defense system. Phosphodiesterase that enables metal-dependent hydrolysis of host cyclic nucleotide Pycsar defense signals such as cCMP and cUMP.</text>
</comment>
<feature type="domain" description="Beta-Casp" evidence="7">
    <location>
        <begin position="265"/>
        <end position="378"/>
    </location>
</feature>
<dbReference type="GO" id="GO:0004521">
    <property type="term" value="F:RNA endonuclease activity"/>
    <property type="evidence" value="ECO:0007669"/>
    <property type="project" value="TreeGrafter"/>
</dbReference>
<dbReference type="Pfam" id="PF07521">
    <property type="entry name" value="RMMBL"/>
    <property type="match status" value="1"/>
</dbReference>
<keyword evidence="3" id="KW-0899">Viral immunoevasion</keyword>
<keyword evidence="8" id="KW-0269">Exonuclease</keyword>
<dbReference type="SMART" id="SM00849">
    <property type="entry name" value="Lactamase_B"/>
    <property type="match status" value="1"/>
</dbReference>
<evidence type="ECO:0000256" key="2">
    <source>
        <dbReference type="ARBA" id="ARBA00022801"/>
    </source>
</evidence>
<dbReference type="Pfam" id="PF10996">
    <property type="entry name" value="Beta-Casp"/>
    <property type="match status" value="1"/>
</dbReference>
<dbReference type="Pfam" id="PF00753">
    <property type="entry name" value="Lactamase_B"/>
    <property type="match status" value="1"/>
</dbReference>
<evidence type="ECO:0000256" key="3">
    <source>
        <dbReference type="ARBA" id="ARBA00023280"/>
    </source>
</evidence>
<keyword evidence="8" id="KW-0540">Nuclease</keyword>
<dbReference type="SUPFAM" id="SSF56281">
    <property type="entry name" value="Metallo-hydrolase/oxidoreductase"/>
    <property type="match status" value="1"/>
</dbReference>
<dbReference type="InterPro" id="IPR050698">
    <property type="entry name" value="MBL"/>
</dbReference>
<dbReference type="GO" id="GO:0052170">
    <property type="term" value="P:symbiont-mediated suppression of host innate immune response"/>
    <property type="evidence" value="ECO:0007669"/>
    <property type="project" value="UniProtKB-KW"/>
</dbReference>
<keyword evidence="2" id="KW-0378">Hydrolase</keyword>
<proteinExistence type="inferred from homology"/>
<dbReference type="Gene3D" id="3.40.50.10890">
    <property type="match status" value="1"/>
</dbReference>
<evidence type="ECO:0000256" key="1">
    <source>
        <dbReference type="ARBA" id="ARBA00022632"/>
    </source>
</evidence>
<protein>
    <submittedName>
        <fullName evidence="8">Putative exonuclease</fullName>
    </submittedName>
</protein>
<evidence type="ECO:0000313" key="8">
    <source>
        <dbReference type="EMBL" id="DAD70675.1"/>
    </source>
</evidence>
<dbReference type="PROSITE" id="PS51257">
    <property type="entry name" value="PROKAR_LIPOPROTEIN"/>
    <property type="match status" value="1"/>
</dbReference>
<keyword evidence="1" id="KW-1090">Inhibition of host innate immune response by virus</keyword>
<sequence>MPAKSSGTSKPYLHFIGGNAASVTGSCTIVRFDNIKLAVDMGLIQTNNLVADYRANRDQLKKIKPKTVHGVIITHLHADHCLGLLAAVAMGMQAYIYIPQGSIPILKIMMDDCIKIMAQDSIKMQNKHGIKAPPLATEADIDKVMQWLIEVPFNVPTTIVGGAKLTYYHAGHIIHSAQAVLEIKQGYSIKRIGFTGDFNTEAKSVSVPPIEPLPRCNVVVGECTYSDPTRCYSMKKDRWYDEQIINAAIYQYNRILMPAFSLQRVEDILDVLWRTRATERKIDGQMIPVYLDSPLACRIYRAWSEQLDYEDKLNLRLIESWEESQAIQQSNERAIIVASSGMLNAGRALAHLKYILPNSRNAVLFSGYASPNTLAYEIKHGAKEIMLDGESIQNNAQIYCLNTFSSHANYNQLMQYYQNIDYDKLCLVHSEFSNKVEFANTLQDELIKQGKSSRVVCTQQDQKVWL</sequence>
<dbReference type="PANTHER" id="PTHR11203:SF37">
    <property type="entry name" value="INTEGRATOR COMPLEX SUBUNIT 11"/>
    <property type="match status" value="1"/>
</dbReference>
<feature type="domain" description="Metallo-beta-lactamase" evidence="6">
    <location>
        <begin position="24"/>
        <end position="235"/>
    </location>
</feature>
<dbReference type="InterPro" id="IPR022712">
    <property type="entry name" value="Beta_Casp"/>
</dbReference>
<keyword evidence="1" id="KW-0945">Host-virus interaction</keyword>
<evidence type="ECO:0000256" key="4">
    <source>
        <dbReference type="ARBA" id="ARBA00034293"/>
    </source>
</evidence>
<dbReference type="EMBL" id="BK015870">
    <property type="protein sequence ID" value="DAD70675.1"/>
    <property type="molecule type" value="Genomic_DNA"/>
</dbReference>
<dbReference type="SMART" id="SM01027">
    <property type="entry name" value="Beta-Casp"/>
    <property type="match status" value="1"/>
</dbReference>
<dbReference type="PANTHER" id="PTHR11203">
    <property type="entry name" value="CLEAVAGE AND POLYADENYLATION SPECIFICITY FACTOR FAMILY MEMBER"/>
    <property type="match status" value="1"/>
</dbReference>
<reference evidence="8" key="1">
    <citation type="journal article" date="2021" name="Proc. Natl. Acad. Sci. U.S.A.">
        <title>A Catalog of Tens of Thousands of Viruses from Human Metagenomes Reveals Hidden Associations with Chronic Diseases.</title>
        <authorList>
            <person name="Tisza M.J."/>
            <person name="Buck C.B."/>
        </authorList>
    </citation>
    <scope>NUCLEOTIDE SEQUENCE</scope>
    <source>
        <strain evidence="8">CtKcB20</strain>
    </source>
</reference>
<comment type="similarity">
    <text evidence="5">Belongs to the anti-Pycsar protein Apyc1 family.</text>
</comment>